<dbReference type="EnsemblPlants" id="AUR62044101-RA">
    <property type="protein sequence ID" value="AUR62044101-RA:cds"/>
    <property type="gene ID" value="AUR62044101"/>
</dbReference>
<organism evidence="1 2">
    <name type="scientific">Chenopodium quinoa</name>
    <name type="common">Quinoa</name>
    <dbReference type="NCBI Taxonomy" id="63459"/>
    <lineage>
        <taxon>Eukaryota</taxon>
        <taxon>Viridiplantae</taxon>
        <taxon>Streptophyta</taxon>
        <taxon>Embryophyta</taxon>
        <taxon>Tracheophyta</taxon>
        <taxon>Spermatophyta</taxon>
        <taxon>Magnoliopsida</taxon>
        <taxon>eudicotyledons</taxon>
        <taxon>Gunneridae</taxon>
        <taxon>Pentapetalae</taxon>
        <taxon>Caryophyllales</taxon>
        <taxon>Chenopodiaceae</taxon>
        <taxon>Chenopodioideae</taxon>
        <taxon>Atripliceae</taxon>
        <taxon>Chenopodium</taxon>
    </lineage>
</organism>
<name>A0A803NDB0_CHEQI</name>
<proteinExistence type="predicted"/>
<evidence type="ECO:0000313" key="1">
    <source>
        <dbReference type="EnsemblPlants" id="AUR62044101-RA:cds"/>
    </source>
</evidence>
<protein>
    <submittedName>
        <fullName evidence="1">Uncharacterized protein</fullName>
    </submittedName>
</protein>
<dbReference type="Proteomes" id="UP000596660">
    <property type="component" value="Unplaced"/>
</dbReference>
<accession>A0A803NDB0</accession>
<reference evidence="1" key="2">
    <citation type="submission" date="2021-03" db="UniProtKB">
        <authorList>
            <consortium name="EnsemblPlants"/>
        </authorList>
    </citation>
    <scope>IDENTIFICATION</scope>
</reference>
<sequence>MIGGRDGDFSSGFTGGGIMFGGGLGFFTGGETDGGKLQWRLCEGEVLLNCILAKKDNRYSEKDATVVVRQLLKVAAHCHLHESPILGRVGKLESISRNSLWFVNRAAGIAENVVADNSDILTPIDHVGKSEGKTLADILLASPSKSDVEISKPTEAYELVP</sequence>
<evidence type="ECO:0000313" key="2">
    <source>
        <dbReference type="Proteomes" id="UP000596660"/>
    </source>
</evidence>
<keyword evidence="2" id="KW-1185">Reference proteome</keyword>
<dbReference type="Gramene" id="AUR62044101-RA">
    <property type="protein sequence ID" value="AUR62044101-RA:cds"/>
    <property type="gene ID" value="AUR62044101"/>
</dbReference>
<dbReference type="AlphaFoldDB" id="A0A803NDB0"/>
<reference evidence="1" key="1">
    <citation type="journal article" date="2017" name="Nature">
        <title>The genome of Chenopodium quinoa.</title>
        <authorList>
            <person name="Jarvis D.E."/>
            <person name="Ho Y.S."/>
            <person name="Lightfoot D.J."/>
            <person name="Schmoeckel S.M."/>
            <person name="Li B."/>
            <person name="Borm T.J.A."/>
            <person name="Ohyanagi H."/>
            <person name="Mineta K."/>
            <person name="Michell C.T."/>
            <person name="Saber N."/>
            <person name="Kharbatia N.M."/>
            <person name="Rupper R.R."/>
            <person name="Sharp A.R."/>
            <person name="Dally N."/>
            <person name="Boughton B.A."/>
            <person name="Woo Y.H."/>
            <person name="Gao G."/>
            <person name="Schijlen E.G.W.M."/>
            <person name="Guo X."/>
            <person name="Momin A.A."/>
            <person name="Negrao S."/>
            <person name="Al-Babili S."/>
            <person name="Gehring C."/>
            <person name="Roessner U."/>
            <person name="Jung C."/>
            <person name="Murphy K."/>
            <person name="Arold S.T."/>
            <person name="Gojobori T."/>
            <person name="van der Linden C.G."/>
            <person name="van Loo E.N."/>
            <person name="Jellen E.N."/>
            <person name="Maughan P.J."/>
            <person name="Tester M."/>
        </authorList>
    </citation>
    <scope>NUCLEOTIDE SEQUENCE [LARGE SCALE GENOMIC DNA]</scope>
    <source>
        <strain evidence="1">cv. PI 614886</strain>
    </source>
</reference>